<proteinExistence type="predicted"/>
<dbReference type="AlphaFoldDB" id="A0A0C9TAN8"/>
<protein>
    <submittedName>
        <fullName evidence="1">Uncharacterized protein</fullName>
    </submittedName>
</protein>
<accession>A0A0C9TAN8</accession>
<evidence type="ECO:0000313" key="2">
    <source>
        <dbReference type="Proteomes" id="UP000053647"/>
    </source>
</evidence>
<dbReference type="Proteomes" id="UP000053647">
    <property type="component" value="Unassembled WGS sequence"/>
</dbReference>
<reference evidence="2" key="2">
    <citation type="submission" date="2015-01" db="EMBL/GenBank/DDBJ databases">
        <title>Evolutionary Origins and Diversification of the Mycorrhizal Mutualists.</title>
        <authorList>
            <consortium name="DOE Joint Genome Institute"/>
            <consortium name="Mycorrhizal Genomics Consortium"/>
            <person name="Kohler A."/>
            <person name="Kuo A."/>
            <person name="Nagy L.G."/>
            <person name="Floudas D."/>
            <person name="Copeland A."/>
            <person name="Barry K.W."/>
            <person name="Cichocki N."/>
            <person name="Veneault-Fourrey C."/>
            <person name="LaButti K."/>
            <person name="Lindquist E.A."/>
            <person name="Lipzen A."/>
            <person name="Lundell T."/>
            <person name="Morin E."/>
            <person name="Murat C."/>
            <person name="Riley R."/>
            <person name="Ohm R."/>
            <person name="Sun H."/>
            <person name="Tunlid A."/>
            <person name="Henrissat B."/>
            <person name="Grigoriev I.V."/>
            <person name="Hibbett D.S."/>
            <person name="Martin F."/>
        </authorList>
    </citation>
    <scope>NUCLEOTIDE SEQUENCE [LARGE SCALE GENOMIC DNA]</scope>
    <source>
        <strain evidence="2">ATCC 200175</strain>
    </source>
</reference>
<gene>
    <name evidence="1" type="ORF">PAXINDRAFT_22399</name>
</gene>
<sequence>MFQEPISRPIAFTPCVTRGLPDPQTKPKHSSLAVPHSLTIAARPKSKAGRVWMSMLVPLTDDPIDQSITFPYRLMQLAPYVPGTLGEVAAAGVLQPCTGLRFGSSGRGIFVVGRELRLCSPGLLFLPPYEMQFGPVFETGKALYLMDEVGGDGDVNGDQVDFDEGMGRFVVAKGSGGFEVVQLN</sequence>
<reference evidence="1 2" key="1">
    <citation type="submission" date="2014-06" db="EMBL/GenBank/DDBJ databases">
        <authorList>
            <consortium name="DOE Joint Genome Institute"/>
            <person name="Kuo A."/>
            <person name="Kohler A."/>
            <person name="Nagy L.G."/>
            <person name="Floudas D."/>
            <person name="Copeland A."/>
            <person name="Barry K.W."/>
            <person name="Cichocki N."/>
            <person name="Veneault-Fourrey C."/>
            <person name="LaButti K."/>
            <person name="Lindquist E.A."/>
            <person name="Lipzen A."/>
            <person name="Lundell T."/>
            <person name="Morin E."/>
            <person name="Murat C."/>
            <person name="Sun H."/>
            <person name="Tunlid A."/>
            <person name="Henrissat B."/>
            <person name="Grigoriev I.V."/>
            <person name="Hibbett D.S."/>
            <person name="Martin F."/>
            <person name="Nordberg H.P."/>
            <person name="Cantor M.N."/>
            <person name="Hua S.X."/>
        </authorList>
    </citation>
    <scope>NUCLEOTIDE SEQUENCE [LARGE SCALE GENOMIC DNA]</scope>
    <source>
        <strain evidence="1 2">ATCC 200175</strain>
    </source>
</reference>
<name>A0A0C9TAN8_PAXIN</name>
<evidence type="ECO:0000313" key="1">
    <source>
        <dbReference type="EMBL" id="KIJ04316.1"/>
    </source>
</evidence>
<dbReference type="EMBL" id="KN821946">
    <property type="protein sequence ID" value="KIJ04316.1"/>
    <property type="molecule type" value="Genomic_DNA"/>
</dbReference>
<organism evidence="1 2">
    <name type="scientific">Paxillus involutus ATCC 200175</name>
    <dbReference type="NCBI Taxonomy" id="664439"/>
    <lineage>
        <taxon>Eukaryota</taxon>
        <taxon>Fungi</taxon>
        <taxon>Dikarya</taxon>
        <taxon>Basidiomycota</taxon>
        <taxon>Agaricomycotina</taxon>
        <taxon>Agaricomycetes</taxon>
        <taxon>Agaricomycetidae</taxon>
        <taxon>Boletales</taxon>
        <taxon>Paxilineae</taxon>
        <taxon>Paxillaceae</taxon>
        <taxon>Paxillus</taxon>
    </lineage>
</organism>
<keyword evidence="2" id="KW-1185">Reference proteome</keyword>
<dbReference type="OrthoDB" id="2688364at2759"/>
<dbReference type="HOGENOM" id="CLU_1468654_0_0_1"/>